<comment type="caution">
    <text evidence="1">The sequence shown here is derived from an EMBL/GenBank/DDBJ whole genome shotgun (WGS) entry which is preliminary data.</text>
</comment>
<evidence type="ECO:0000313" key="2">
    <source>
        <dbReference type="Proteomes" id="UP000306102"/>
    </source>
</evidence>
<keyword evidence="2" id="KW-1185">Reference proteome</keyword>
<name>A0A4V3WJ87_CAMSN</name>
<sequence length="131" mass="14831">MIVREEVKLISKMWLWFCPKICRYNTDSRLWELVGPPDWASGMFSSVSSAANQKIWAKCTKLALTVTGNCHKKIPLVSNLGRRRAHHMGSNSKSVVNFIEAGHERFGTLISSYYRGAYGIILVFHMDGIVL</sequence>
<reference evidence="1 2" key="1">
    <citation type="journal article" date="2018" name="Proc. Natl. Acad. Sci. U.S.A.">
        <title>Draft genome sequence of Camellia sinensis var. sinensis provides insights into the evolution of the tea genome and tea quality.</title>
        <authorList>
            <person name="Wei C."/>
            <person name="Yang H."/>
            <person name="Wang S."/>
            <person name="Zhao J."/>
            <person name="Liu C."/>
            <person name="Gao L."/>
            <person name="Xia E."/>
            <person name="Lu Y."/>
            <person name="Tai Y."/>
            <person name="She G."/>
            <person name="Sun J."/>
            <person name="Cao H."/>
            <person name="Tong W."/>
            <person name="Gao Q."/>
            <person name="Li Y."/>
            <person name="Deng W."/>
            <person name="Jiang X."/>
            <person name="Wang W."/>
            <person name="Chen Q."/>
            <person name="Zhang S."/>
            <person name="Li H."/>
            <person name="Wu J."/>
            <person name="Wang P."/>
            <person name="Li P."/>
            <person name="Shi C."/>
            <person name="Zheng F."/>
            <person name="Jian J."/>
            <person name="Huang B."/>
            <person name="Shan D."/>
            <person name="Shi M."/>
            <person name="Fang C."/>
            <person name="Yue Y."/>
            <person name="Li F."/>
            <person name="Li D."/>
            <person name="Wei S."/>
            <person name="Han B."/>
            <person name="Jiang C."/>
            <person name="Yin Y."/>
            <person name="Xia T."/>
            <person name="Zhang Z."/>
            <person name="Bennetzen J.L."/>
            <person name="Zhao S."/>
            <person name="Wan X."/>
        </authorList>
    </citation>
    <scope>NUCLEOTIDE SEQUENCE [LARGE SCALE GENOMIC DNA]</scope>
    <source>
        <strain evidence="2">cv. Shuchazao</strain>
        <tissue evidence="1">Leaf</tissue>
    </source>
</reference>
<organism evidence="1 2">
    <name type="scientific">Camellia sinensis var. sinensis</name>
    <name type="common">China tea</name>
    <dbReference type="NCBI Taxonomy" id="542762"/>
    <lineage>
        <taxon>Eukaryota</taxon>
        <taxon>Viridiplantae</taxon>
        <taxon>Streptophyta</taxon>
        <taxon>Embryophyta</taxon>
        <taxon>Tracheophyta</taxon>
        <taxon>Spermatophyta</taxon>
        <taxon>Magnoliopsida</taxon>
        <taxon>eudicotyledons</taxon>
        <taxon>Gunneridae</taxon>
        <taxon>Pentapetalae</taxon>
        <taxon>asterids</taxon>
        <taxon>Ericales</taxon>
        <taxon>Theaceae</taxon>
        <taxon>Camellia</taxon>
    </lineage>
</organism>
<dbReference type="Proteomes" id="UP000306102">
    <property type="component" value="Unassembled WGS sequence"/>
</dbReference>
<evidence type="ECO:0000313" key="1">
    <source>
        <dbReference type="EMBL" id="THF96016.1"/>
    </source>
</evidence>
<gene>
    <name evidence="1" type="ORF">TEA_027281</name>
</gene>
<proteinExistence type="predicted"/>
<dbReference type="EMBL" id="SDRB02013068">
    <property type="protein sequence ID" value="THF96016.1"/>
    <property type="molecule type" value="Genomic_DNA"/>
</dbReference>
<dbReference type="AlphaFoldDB" id="A0A4V3WJ87"/>
<protein>
    <submittedName>
        <fullName evidence="1">Uncharacterized protein</fullName>
    </submittedName>
</protein>
<accession>A0A4V3WJ87</accession>